<evidence type="ECO:0000313" key="3">
    <source>
        <dbReference type="EMBL" id="MFH8253008.1"/>
    </source>
</evidence>
<keyword evidence="2" id="KW-0812">Transmembrane</keyword>
<keyword evidence="2" id="KW-0472">Membrane</keyword>
<evidence type="ECO:0000256" key="2">
    <source>
        <dbReference type="SAM" id="Phobius"/>
    </source>
</evidence>
<sequence length="345" mass="37478">MSFLTTLTATSAPDDGSHLFDVVDVLASSISTLITPMLLLMAGVMVIMGVARLFRNLNSGYSDGSGWGFLVMGLLAVAGAFGLPWLMGSYDAPKGGTPTPRPTSTPSTSAQPTTTPEQTSQPLDLTWLLIVFGVIGALILTVLLIWIITIAAGRARRSIRAAHKSAEAQRVAKERIAAAWQGFHDRHNELLRKIVHSETDWDSLFFLPALTDPNVPQTYAMLRAMRAAGTQRDTAGELPADLPAGVDLTTLPYPKAVEAFAVAWDAAERNARRLGQKGVPLAERKLIKEIRTLLDMAENSAASQTERTLAYRRAQKLIESLETIHVPEKAIAQLEERQQLMITAN</sequence>
<feature type="transmembrane region" description="Helical" evidence="2">
    <location>
        <begin position="33"/>
        <end position="54"/>
    </location>
</feature>
<feature type="transmembrane region" description="Helical" evidence="2">
    <location>
        <begin position="125"/>
        <end position="152"/>
    </location>
</feature>
<dbReference type="RefSeq" id="WP_397558436.1">
    <property type="nucleotide sequence ID" value="NZ_JBIQWL010000015.1"/>
</dbReference>
<gene>
    <name evidence="3" type="ORF">ACH3VR_21760</name>
</gene>
<feature type="region of interest" description="Disordered" evidence="1">
    <location>
        <begin position="94"/>
        <end position="119"/>
    </location>
</feature>
<keyword evidence="2" id="KW-1133">Transmembrane helix</keyword>
<accession>A0ABW7QF50</accession>
<keyword evidence="4" id="KW-1185">Reference proteome</keyword>
<feature type="compositionally biased region" description="Low complexity" evidence="1">
    <location>
        <begin position="102"/>
        <end position="119"/>
    </location>
</feature>
<name>A0ABW7QF50_9MICO</name>
<dbReference type="EMBL" id="JBIQWL010000015">
    <property type="protein sequence ID" value="MFH8253008.1"/>
    <property type="molecule type" value="Genomic_DNA"/>
</dbReference>
<evidence type="ECO:0000313" key="4">
    <source>
        <dbReference type="Proteomes" id="UP001610861"/>
    </source>
</evidence>
<evidence type="ECO:0000256" key="1">
    <source>
        <dbReference type="SAM" id="MobiDB-lite"/>
    </source>
</evidence>
<evidence type="ECO:0008006" key="5">
    <source>
        <dbReference type="Google" id="ProtNLM"/>
    </source>
</evidence>
<feature type="transmembrane region" description="Helical" evidence="2">
    <location>
        <begin position="66"/>
        <end position="87"/>
    </location>
</feature>
<protein>
    <recommendedName>
        <fullName evidence="5">DUF4129 domain-containing protein</fullName>
    </recommendedName>
</protein>
<reference evidence="3 4" key="1">
    <citation type="submission" date="2024-09" db="EMBL/GenBank/DDBJ databases">
        <authorList>
            <person name="Pan X."/>
        </authorList>
    </citation>
    <scope>NUCLEOTIDE SEQUENCE [LARGE SCALE GENOMIC DNA]</scope>
    <source>
        <strain evidence="3 4">B2969</strain>
    </source>
</reference>
<comment type="caution">
    <text evidence="3">The sequence shown here is derived from an EMBL/GenBank/DDBJ whole genome shotgun (WGS) entry which is preliminary data.</text>
</comment>
<proteinExistence type="predicted"/>
<organism evidence="3 4">
    <name type="scientific">Microbacterium alkaliflavum</name>
    <dbReference type="NCBI Taxonomy" id="3248839"/>
    <lineage>
        <taxon>Bacteria</taxon>
        <taxon>Bacillati</taxon>
        <taxon>Actinomycetota</taxon>
        <taxon>Actinomycetes</taxon>
        <taxon>Micrococcales</taxon>
        <taxon>Microbacteriaceae</taxon>
        <taxon>Microbacterium</taxon>
    </lineage>
</organism>
<dbReference type="Proteomes" id="UP001610861">
    <property type="component" value="Unassembled WGS sequence"/>
</dbReference>